<evidence type="ECO:0000313" key="1">
    <source>
        <dbReference type="EMBL" id="SKA68319.1"/>
    </source>
</evidence>
<dbReference type="STRING" id="92487.SAMN02745130_00260"/>
<dbReference type="InterPro" id="IPR014917">
    <property type="entry name" value="DUF1800"/>
</dbReference>
<sequence>MFNPSYRLAHWLSQWCLWFCCLFFSALPLASHAVVSLNPSLSPNLQVSVVDGTANDQPLANTSLQVRELMTDGSSVWRTAIKTDASGQASLTLEGLGAGRYYQLYALSPFDSRYRMSTTLSATGSFLFRVGSPLLKLTVKDGLTGSSLANLPVTARYQQDGKLVWAAQKTTDANGKLAFDIPQLSQGLPVQLSVTAFNQMRAVSEWITQAGEAEFALGETRVQLLDATQANLPALAATPIQIRELLADGSSVWFNQGVTDAQGGLRLNLLAGKKYILLAKDQVFNKYRSSIPLQKGEQFSFKLGSPLLKLKLSDALSSTPLAGVNVTAYQWLETGAYQWRTAGVTNSQGELALDLPELSTGGKIELRASAYNQFTARSRLLTQAGSELWQLGTSRIKVVDGTSPSQPVLANHTVYVREKLANGTDQWLATTKTGSDGLLRLDLPGLAQGRQFYLQALSPLTKTYKTSPILKATGDSVFVVGSNPLVATVKDAYSQQVFAGVDVVAWRILADGTRQWRGQQKTDAAGQVSFDLAELNTENALIRLQAKVYNQFTALSPVFTRSGAVEFLLGSVVVTVRDGTEAQATILPNLEVQVREQLAEGKSVWIGRATTDSNGVLRIDLPDLDQGKHYILNALSPVTGRYRNSQLLKATGQYTFLVGTRLLQVKLHNALSGLPVPKVAITAYQFDADGINRWKGWIASANTDEQGLAKLDSEAFSVEGKRFLLVATPYNGGRVESASFAAGEFALKFPVGHIPVSLSHRATGEPMAAVTLNAYRLDASNRLWWVKSGKTDSAGQVQFDLESLVSGERHVFVAQDPFKQGRNYYSRIVTGAGAVDFSIRLDAEGSRLDWELPRIELLTPKQTEVGSTGFTLTGTALDNWAIRELTASLRTATTTQTLPIALNPLTGDWSAQVAGRLLAAGQEASVMLTAWDQAGNRAERLAQFKVIADQALPVIQVSSHREGEEVVKTGFILKGRVSDDTGLASLTAQAQGAGVFAAQTLTLSSQGDWAWVVPNGKLTEGQVLKVSLTATDLSGKTANYHLNLPVIGAAAEARQLINRISFGASPSLLAEVRRSGADAFLESQLAPSQIQALAFDQAVADLDLFTHEDLQAYTLFHMVHSPRQLQEVMTWFWDNHFNTNLDRTGNKLLYELAENDVFRANALGSFYNLLLSSAQSPAMLIYLDNIANLKANANENYAREVLELHTVGVKGGYSQREVEVLAEIFTGWQVQNDAFYFNAAQHNAMDKVFWGQTIKGGGVEEGEQALRFLARHPATAKFICSKLITLFVSDQPVDALLQRCSATFINTASQADQIAQVLRTILTAPEFHAEDHFNSKFRTPVEFGVAAVRAFAGQVSTEGLVDEVRRMGLSLHRNPVPTGWSETGDDWISTGLLQERIRFVNRLVAGNVSGIQLDPVAFFRSRGALTTESILAESFDLLMNNHYSTVEWQTAFDILNAETAFDLEAANANTRLKAMLSTVLSYPAGNYQ</sequence>
<organism evidence="1 2">
    <name type="scientific">Thiothrix eikelboomii</name>
    <dbReference type="NCBI Taxonomy" id="92487"/>
    <lineage>
        <taxon>Bacteria</taxon>
        <taxon>Pseudomonadati</taxon>
        <taxon>Pseudomonadota</taxon>
        <taxon>Gammaproteobacteria</taxon>
        <taxon>Thiotrichales</taxon>
        <taxon>Thiotrichaceae</taxon>
        <taxon>Thiothrix</taxon>
    </lineage>
</organism>
<dbReference type="Pfam" id="PF08811">
    <property type="entry name" value="DUF1800"/>
    <property type="match status" value="1"/>
</dbReference>
<dbReference type="EMBL" id="FUYB01000001">
    <property type="protein sequence ID" value="SKA68319.1"/>
    <property type="molecule type" value="Genomic_DNA"/>
</dbReference>
<dbReference type="OrthoDB" id="9772295at2"/>
<gene>
    <name evidence="1" type="ORF">SAMN02745130_00260</name>
</gene>
<keyword evidence="2" id="KW-1185">Reference proteome</keyword>
<dbReference type="RefSeq" id="WP_078920765.1">
    <property type="nucleotide sequence ID" value="NZ_FUYB01000001.1"/>
</dbReference>
<accession>A0A1T4VTT1</accession>
<evidence type="ECO:0000313" key="2">
    <source>
        <dbReference type="Proteomes" id="UP000190460"/>
    </source>
</evidence>
<protein>
    <submittedName>
        <fullName evidence="1">Uncharacterized protein</fullName>
    </submittedName>
</protein>
<reference evidence="1 2" key="1">
    <citation type="submission" date="2017-02" db="EMBL/GenBank/DDBJ databases">
        <authorList>
            <person name="Peterson S.W."/>
        </authorList>
    </citation>
    <scope>NUCLEOTIDE SEQUENCE [LARGE SCALE GENOMIC DNA]</scope>
    <source>
        <strain evidence="1 2">ATCC 49788</strain>
    </source>
</reference>
<proteinExistence type="predicted"/>
<name>A0A1T4VTT1_9GAMM</name>
<dbReference type="Proteomes" id="UP000190460">
    <property type="component" value="Unassembled WGS sequence"/>
</dbReference>